<dbReference type="EMBL" id="CAJOBQ010001110">
    <property type="protein sequence ID" value="CAF4456486.1"/>
    <property type="molecule type" value="Genomic_DNA"/>
</dbReference>
<feature type="compositionally biased region" description="Low complexity" evidence="1">
    <location>
        <begin position="311"/>
        <end position="322"/>
    </location>
</feature>
<evidence type="ECO:0000313" key="3">
    <source>
        <dbReference type="EMBL" id="CAF3748438.1"/>
    </source>
</evidence>
<gene>
    <name evidence="2" type="ORF">FME351_LOCUS46</name>
    <name evidence="3" type="ORF">GRG538_LOCUS31255</name>
    <name evidence="5" type="ORF">QYT958_LOCUS6286</name>
    <name evidence="4" type="ORF">TSG867_LOCUS17425</name>
</gene>
<accession>A0A817TBZ6</accession>
<sequence>MTQKNIDDLFSLSSSSTRSSTKRSRANPLPTNDRDDFDDIFETKRRCTKNSNHNKTKSSTDVFDFDTQSTSMSTMKKRENDNSIGSSAIKRRISDDNDDEKKAIDELFNNNKQKKIRPQIKHEESTDLLDMFKTRKITNVTQTITSTMDGFKIPITSKNLTTQKKVKMFFDDSDLVSLREQVKQQNDIKDYTQIKPVLVTGGQWLSKEAETKSTFKMNEPLNTPTISSDIPDDERNLMHIQYASLVVDDEYENSKKSKSNSVTSKFNKQTLDGKSFRKQHVQSDTTIVRKENFQSCYNALLEDLNKPRMPTTTTSSSSLSSNKPKKSAKSKISQDIEIILSDEEQMDAVDFFDLPSRTKKF</sequence>
<dbReference type="Proteomes" id="UP000663848">
    <property type="component" value="Unassembled WGS sequence"/>
</dbReference>
<dbReference type="Proteomes" id="UP000663862">
    <property type="component" value="Unassembled WGS sequence"/>
</dbReference>
<evidence type="ECO:0000313" key="2">
    <source>
        <dbReference type="EMBL" id="CAF3306807.1"/>
    </source>
</evidence>
<name>A0A817TBZ6_9BILA</name>
<protein>
    <submittedName>
        <fullName evidence="2">Uncharacterized protein</fullName>
    </submittedName>
</protein>
<comment type="caution">
    <text evidence="2">The sequence shown here is derived from an EMBL/GenBank/DDBJ whole genome shotgun (WGS) entry which is preliminary data.</text>
</comment>
<dbReference type="AlphaFoldDB" id="A0A817TBZ6"/>
<proteinExistence type="predicted"/>
<dbReference type="EMBL" id="CAJOBR010000552">
    <property type="protein sequence ID" value="CAF4522443.1"/>
    <property type="molecule type" value="Genomic_DNA"/>
</dbReference>
<dbReference type="Proteomes" id="UP000663869">
    <property type="component" value="Unassembled WGS sequence"/>
</dbReference>
<evidence type="ECO:0000313" key="5">
    <source>
        <dbReference type="EMBL" id="CAF4522443.1"/>
    </source>
</evidence>
<dbReference type="EMBL" id="CAJNYU010000001">
    <property type="protein sequence ID" value="CAF3306807.1"/>
    <property type="molecule type" value="Genomic_DNA"/>
</dbReference>
<dbReference type="Proteomes" id="UP000663872">
    <property type="component" value="Unassembled WGS sequence"/>
</dbReference>
<dbReference type="EMBL" id="CAJNYT010005479">
    <property type="protein sequence ID" value="CAF3748438.1"/>
    <property type="molecule type" value="Genomic_DNA"/>
</dbReference>
<evidence type="ECO:0000313" key="6">
    <source>
        <dbReference type="Proteomes" id="UP000663869"/>
    </source>
</evidence>
<organism evidence="2 6">
    <name type="scientific">Rotaria socialis</name>
    <dbReference type="NCBI Taxonomy" id="392032"/>
    <lineage>
        <taxon>Eukaryota</taxon>
        <taxon>Metazoa</taxon>
        <taxon>Spiralia</taxon>
        <taxon>Gnathifera</taxon>
        <taxon>Rotifera</taxon>
        <taxon>Eurotatoria</taxon>
        <taxon>Bdelloidea</taxon>
        <taxon>Philodinida</taxon>
        <taxon>Philodinidae</taxon>
        <taxon>Rotaria</taxon>
    </lineage>
</organism>
<feature type="region of interest" description="Disordered" evidence="1">
    <location>
        <begin position="306"/>
        <end position="332"/>
    </location>
</feature>
<feature type="region of interest" description="Disordered" evidence="1">
    <location>
        <begin position="1"/>
        <end position="37"/>
    </location>
</feature>
<reference evidence="2" key="1">
    <citation type="submission" date="2021-02" db="EMBL/GenBank/DDBJ databases">
        <authorList>
            <person name="Nowell W R."/>
        </authorList>
    </citation>
    <scope>NUCLEOTIDE SEQUENCE</scope>
</reference>
<evidence type="ECO:0000313" key="4">
    <source>
        <dbReference type="EMBL" id="CAF4456486.1"/>
    </source>
</evidence>
<feature type="region of interest" description="Disordered" evidence="1">
    <location>
        <begin position="71"/>
        <end position="96"/>
    </location>
</feature>
<evidence type="ECO:0000256" key="1">
    <source>
        <dbReference type="SAM" id="MobiDB-lite"/>
    </source>
</evidence>